<gene>
    <name evidence="4" type="ORF">Shyd_88870</name>
</gene>
<dbReference type="InterPro" id="IPR050832">
    <property type="entry name" value="Bact_Acetyltransf"/>
</dbReference>
<dbReference type="PROSITE" id="PS51186">
    <property type="entry name" value="GNAT"/>
    <property type="match status" value="1"/>
</dbReference>
<evidence type="ECO:0000259" key="3">
    <source>
        <dbReference type="PROSITE" id="PS51186"/>
    </source>
</evidence>
<evidence type="ECO:0000256" key="2">
    <source>
        <dbReference type="ARBA" id="ARBA00023315"/>
    </source>
</evidence>
<accession>A0ABQ3PR67</accession>
<keyword evidence="5" id="KW-1185">Reference proteome</keyword>
<keyword evidence="1" id="KW-0808">Transferase</keyword>
<proteinExistence type="predicted"/>
<dbReference type="SUPFAM" id="SSF55729">
    <property type="entry name" value="Acyl-CoA N-acyltransferases (Nat)"/>
    <property type="match status" value="1"/>
</dbReference>
<dbReference type="PANTHER" id="PTHR43877">
    <property type="entry name" value="AMINOALKYLPHOSPHONATE N-ACETYLTRANSFERASE-RELATED-RELATED"/>
    <property type="match status" value="1"/>
</dbReference>
<name>A0ABQ3PR67_9ACTN</name>
<dbReference type="Gene3D" id="3.40.630.30">
    <property type="match status" value="1"/>
</dbReference>
<dbReference type="Pfam" id="PF00583">
    <property type="entry name" value="Acetyltransf_1"/>
    <property type="match status" value="1"/>
</dbReference>
<evidence type="ECO:0000256" key="1">
    <source>
        <dbReference type="ARBA" id="ARBA00022679"/>
    </source>
</evidence>
<dbReference type="InterPro" id="IPR000182">
    <property type="entry name" value="GNAT_dom"/>
</dbReference>
<protein>
    <recommendedName>
        <fullName evidence="3">N-acetyltransferase domain-containing protein</fullName>
    </recommendedName>
</protein>
<evidence type="ECO:0000313" key="5">
    <source>
        <dbReference type="Proteomes" id="UP001052739"/>
    </source>
</evidence>
<feature type="domain" description="N-acetyltransferase" evidence="3">
    <location>
        <begin position="1"/>
        <end position="157"/>
    </location>
</feature>
<sequence>MDLLPFTAAHASLVAEWPAHADEVVRWCGRREFPVTARTVAAWQEDDDVRAHVLVEDGTVLGYGEVWLDDEEDEAELARIIVAPGARGRGIGRILVRELLGRALAAGFRDVFLRVRPDNEPALACYRGAGFVTVDAGLAASWNTAQPVDYVWLRNPTALSSH</sequence>
<dbReference type="EMBL" id="BNDW01000117">
    <property type="protein sequence ID" value="GHI27516.1"/>
    <property type="molecule type" value="Genomic_DNA"/>
</dbReference>
<evidence type="ECO:0000313" key="4">
    <source>
        <dbReference type="EMBL" id="GHI27516.1"/>
    </source>
</evidence>
<dbReference type="CDD" id="cd04301">
    <property type="entry name" value="NAT_SF"/>
    <property type="match status" value="1"/>
</dbReference>
<dbReference type="Proteomes" id="UP001052739">
    <property type="component" value="Unassembled WGS sequence"/>
</dbReference>
<comment type="caution">
    <text evidence="4">The sequence shown here is derived from an EMBL/GenBank/DDBJ whole genome shotgun (WGS) entry which is preliminary data.</text>
</comment>
<dbReference type="InterPro" id="IPR016181">
    <property type="entry name" value="Acyl_CoA_acyltransferase"/>
</dbReference>
<reference evidence="4" key="1">
    <citation type="submission" date="2024-05" db="EMBL/GenBank/DDBJ databases">
        <title>Whole genome shotgun sequence of Streptomyces hydrogenans NBRC 13475.</title>
        <authorList>
            <person name="Komaki H."/>
            <person name="Tamura T."/>
        </authorList>
    </citation>
    <scope>NUCLEOTIDE SEQUENCE</scope>
    <source>
        <strain evidence="4">NBRC 13475</strain>
    </source>
</reference>
<dbReference type="RefSeq" id="WP_190223926.1">
    <property type="nucleotide sequence ID" value="NZ_BNBS01000044.1"/>
</dbReference>
<organism evidence="4 5">
    <name type="scientific">Streptomyces hydrogenans</name>
    <dbReference type="NCBI Taxonomy" id="1873719"/>
    <lineage>
        <taxon>Bacteria</taxon>
        <taxon>Bacillati</taxon>
        <taxon>Actinomycetota</taxon>
        <taxon>Actinomycetes</taxon>
        <taxon>Kitasatosporales</taxon>
        <taxon>Streptomycetaceae</taxon>
        <taxon>Streptomyces</taxon>
    </lineage>
</organism>
<keyword evidence="2" id="KW-0012">Acyltransferase</keyword>